<dbReference type="EMBL" id="JANBUH010000164">
    <property type="protein sequence ID" value="KAJ2753756.1"/>
    <property type="molecule type" value="Genomic_DNA"/>
</dbReference>
<dbReference type="GO" id="GO:0005680">
    <property type="term" value="C:anaphase-promoting complex"/>
    <property type="evidence" value="ECO:0007669"/>
    <property type="project" value="TreeGrafter"/>
</dbReference>
<organism evidence="3 4">
    <name type="scientific">Coemansia pectinata</name>
    <dbReference type="NCBI Taxonomy" id="1052879"/>
    <lineage>
        <taxon>Eukaryota</taxon>
        <taxon>Fungi</taxon>
        <taxon>Fungi incertae sedis</taxon>
        <taxon>Zoopagomycota</taxon>
        <taxon>Kickxellomycotina</taxon>
        <taxon>Kickxellomycetes</taxon>
        <taxon>Kickxellales</taxon>
        <taxon>Kickxellaceae</taxon>
        <taxon>Coemansia</taxon>
    </lineage>
</organism>
<dbReference type="GO" id="GO:0051301">
    <property type="term" value="P:cell division"/>
    <property type="evidence" value="ECO:0007669"/>
    <property type="project" value="TreeGrafter"/>
</dbReference>
<dbReference type="InterPro" id="IPR019734">
    <property type="entry name" value="TPR_rpt"/>
</dbReference>
<dbReference type="Gene3D" id="1.25.40.10">
    <property type="entry name" value="Tetratricopeptide repeat domain"/>
    <property type="match status" value="1"/>
</dbReference>
<evidence type="ECO:0000313" key="4">
    <source>
        <dbReference type="Proteomes" id="UP001140011"/>
    </source>
</evidence>
<feature type="compositionally biased region" description="Basic and acidic residues" evidence="2">
    <location>
        <begin position="502"/>
        <end position="514"/>
    </location>
</feature>
<feature type="region of interest" description="Disordered" evidence="2">
    <location>
        <begin position="489"/>
        <end position="527"/>
    </location>
</feature>
<dbReference type="GO" id="GO:0016567">
    <property type="term" value="P:protein ubiquitination"/>
    <property type="evidence" value="ECO:0007669"/>
    <property type="project" value="TreeGrafter"/>
</dbReference>
<sequence length="527" mass="56525">MTTTQALVDEITELVACDLGESALQLAELECRPRLSDPSYAAGERLLLARALAASLRAQHQHRAALRATADFIATIRSQLSAADIEGAARDMADMRWALGEADLCLAQLRQIPRAHRTTRDWARMGRCAAALGQKDDAAGFYGEVLKAQPNAAEALAATSAVPDRAHHGVAAVARCVALMGQLDYAGAGAELRRLGRRHRASARIVALQATCRFNLGEDRAARALFERAVAMDGALFDEMGAYAALLARMGDRLGVYGVGRRLLRADAARAEGWVAMARYLELAGRAQDALAVAWKAQALAPRLADAHLAEGSAQMAAASYADAAAAFRRAHALAPSAYSYAALVDALVRCERLKDAFVYAREAAERMPRHPAALAMVGSVLAHSAESADKAERLLRAALDIDPRCERAAAALAALFVAAGRLPDAAALLERHLPDIPTDDMYTRYADVLTLANDLPGAAVNYAEALSINPDNARARAGHDRVDRLMLPGAEHESEEDEGEEHEHEHEEHEEHPVGSPMHSDFSDAL</sequence>
<protein>
    <recommendedName>
        <fullName evidence="5">Tetratricopeptide repeat protein</fullName>
    </recommendedName>
</protein>
<name>A0A9W8GWG8_9FUNG</name>
<evidence type="ECO:0000313" key="3">
    <source>
        <dbReference type="EMBL" id="KAJ2753756.1"/>
    </source>
</evidence>
<evidence type="ECO:0008006" key="5">
    <source>
        <dbReference type="Google" id="ProtNLM"/>
    </source>
</evidence>
<dbReference type="SMART" id="SM00028">
    <property type="entry name" value="TPR"/>
    <property type="match status" value="5"/>
</dbReference>
<dbReference type="OrthoDB" id="308440at2759"/>
<dbReference type="Proteomes" id="UP001140011">
    <property type="component" value="Unassembled WGS sequence"/>
</dbReference>
<dbReference type="PANTHER" id="PTHR12558:SF36">
    <property type="entry name" value="ANAPHASE-PROMOTING COMPLEX SUBUNIT 7"/>
    <property type="match status" value="1"/>
</dbReference>
<dbReference type="AlphaFoldDB" id="A0A9W8GWG8"/>
<evidence type="ECO:0000256" key="2">
    <source>
        <dbReference type="SAM" id="MobiDB-lite"/>
    </source>
</evidence>
<keyword evidence="1" id="KW-0802">TPR repeat</keyword>
<keyword evidence="4" id="KW-1185">Reference proteome</keyword>
<comment type="caution">
    <text evidence="3">The sequence shown here is derived from an EMBL/GenBank/DDBJ whole genome shotgun (WGS) entry which is preliminary data.</text>
</comment>
<evidence type="ECO:0000256" key="1">
    <source>
        <dbReference type="ARBA" id="ARBA00022803"/>
    </source>
</evidence>
<dbReference type="InterPro" id="IPR011990">
    <property type="entry name" value="TPR-like_helical_dom_sf"/>
</dbReference>
<dbReference type="SUPFAM" id="SSF48452">
    <property type="entry name" value="TPR-like"/>
    <property type="match status" value="2"/>
</dbReference>
<reference evidence="3" key="1">
    <citation type="submission" date="2022-07" db="EMBL/GenBank/DDBJ databases">
        <title>Phylogenomic reconstructions and comparative analyses of Kickxellomycotina fungi.</title>
        <authorList>
            <person name="Reynolds N.K."/>
            <person name="Stajich J.E."/>
            <person name="Barry K."/>
            <person name="Grigoriev I.V."/>
            <person name="Crous P."/>
            <person name="Smith M.E."/>
        </authorList>
    </citation>
    <scope>NUCLEOTIDE SEQUENCE</scope>
    <source>
        <strain evidence="3">BCRC 34297</strain>
    </source>
</reference>
<gene>
    <name evidence="3" type="ORF">GGI19_002899</name>
</gene>
<dbReference type="Pfam" id="PF14559">
    <property type="entry name" value="TPR_19"/>
    <property type="match status" value="1"/>
</dbReference>
<accession>A0A9W8GWG8</accession>
<proteinExistence type="predicted"/>
<dbReference type="GO" id="GO:0045842">
    <property type="term" value="P:positive regulation of mitotic metaphase/anaphase transition"/>
    <property type="evidence" value="ECO:0007669"/>
    <property type="project" value="TreeGrafter"/>
</dbReference>
<dbReference type="PANTHER" id="PTHR12558">
    <property type="entry name" value="CELL DIVISION CYCLE 16,23,27"/>
    <property type="match status" value="1"/>
</dbReference>